<dbReference type="Gene3D" id="2.40.50.140">
    <property type="entry name" value="Nucleic acid-binding proteins"/>
    <property type="match status" value="1"/>
</dbReference>
<dbReference type="GO" id="GO:0000176">
    <property type="term" value="C:nuclear exosome (RNase complex)"/>
    <property type="evidence" value="ECO:0007669"/>
    <property type="project" value="TreeGrafter"/>
</dbReference>
<dbReference type="PANTHER" id="PTHR21321:SF1">
    <property type="entry name" value="EXOSOME COMPLEX COMPONENT RRP40"/>
    <property type="match status" value="1"/>
</dbReference>
<evidence type="ECO:0000256" key="7">
    <source>
        <dbReference type="ARBA" id="ARBA00022884"/>
    </source>
</evidence>
<proteinExistence type="inferred from homology"/>
<reference evidence="11 12" key="1">
    <citation type="submission" date="2023-03" db="EMBL/GenBank/DDBJ databases">
        <title>High-quality genome of Scylla paramamosain provides insights in environmental adaptation.</title>
        <authorList>
            <person name="Zhang L."/>
        </authorList>
    </citation>
    <scope>NUCLEOTIDE SEQUENCE [LARGE SCALE GENOMIC DNA]</scope>
    <source>
        <strain evidence="11">LZ_2023a</strain>
        <tissue evidence="11">Muscle</tissue>
    </source>
</reference>
<evidence type="ECO:0000256" key="6">
    <source>
        <dbReference type="ARBA" id="ARBA00022835"/>
    </source>
</evidence>
<dbReference type="GO" id="GO:0071034">
    <property type="term" value="P:CUT catabolic process"/>
    <property type="evidence" value="ECO:0007669"/>
    <property type="project" value="TreeGrafter"/>
</dbReference>
<comment type="similarity">
    <text evidence="3">Belongs to the RRP40 family.</text>
</comment>
<dbReference type="SUPFAM" id="SSF50249">
    <property type="entry name" value="Nucleic acid-binding proteins"/>
    <property type="match status" value="1"/>
</dbReference>
<dbReference type="SUPFAM" id="SSF54791">
    <property type="entry name" value="Eukaryotic type KH-domain (KH-domain type I)"/>
    <property type="match status" value="1"/>
</dbReference>
<evidence type="ECO:0000313" key="11">
    <source>
        <dbReference type="EMBL" id="KAK8389652.1"/>
    </source>
</evidence>
<dbReference type="FunFam" id="2.40.50.140:FF:000112">
    <property type="entry name" value="Exosome complex component RRP40"/>
    <property type="match status" value="1"/>
</dbReference>
<comment type="caution">
    <text evidence="11">The sequence shown here is derived from an EMBL/GenBank/DDBJ whole genome shotgun (WGS) entry which is preliminary data.</text>
</comment>
<keyword evidence="7" id="KW-0694">RNA-binding</keyword>
<evidence type="ECO:0000256" key="1">
    <source>
        <dbReference type="ARBA" id="ARBA00004496"/>
    </source>
</evidence>
<accession>A0AAW0TQ31</accession>
<evidence type="ECO:0000256" key="2">
    <source>
        <dbReference type="ARBA" id="ARBA00004604"/>
    </source>
</evidence>
<dbReference type="PANTHER" id="PTHR21321">
    <property type="entry name" value="PNAS-3 RELATED"/>
    <property type="match status" value="1"/>
</dbReference>
<gene>
    <name evidence="11" type="ORF">O3P69_008972</name>
</gene>
<dbReference type="GO" id="GO:0000177">
    <property type="term" value="C:cytoplasmic exosome (RNase complex)"/>
    <property type="evidence" value="ECO:0007669"/>
    <property type="project" value="TreeGrafter"/>
</dbReference>
<keyword evidence="6" id="KW-0271">Exosome</keyword>
<name>A0AAW0TQ31_SCYPA</name>
<dbReference type="InterPro" id="IPR012340">
    <property type="entry name" value="NA-bd_OB-fold"/>
</dbReference>
<evidence type="ECO:0000256" key="9">
    <source>
        <dbReference type="ARBA" id="ARBA00030615"/>
    </source>
</evidence>
<dbReference type="Gene3D" id="3.30.1370.10">
    <property type="entry name" value="K Homology domain, type 1"/>
    <property type="match status" value="1"/>
</dbReference>
<evidence type="ECO:0000256" key="4">
    <source>
        <dbReference type="ARBA" id="ARBA00022490"/>
    </source>
</evidence>
<dbReference type="InterPro" id="IPR037319">
    <property type="entry name" value="Rrp40_S1"/>
</dbReference>
<dbReference type="GO" id="GO:0034475">
    <property type="term" value="P:U4 snRNA 3'-end processing"/>
    <property type="evidence" value="ECO:0007669"/>
    <property type="project" value="TreeGrafter"/>
</dbReference>
<keyword evidence="5" id="KW-0698">rRNA processing</keyword>
<dbReference type="InterPro" id="IPR036612">
    <property type="entry name" value="KH_dom_type_1_sf"/>
</dbReference>
<dbReference type="Pfam" id="PF21262">
    <property type="entry name" value="RRP40_S1"/>
    <property type="match status" value="1"/>
</dbReference>
<evidence type="ECO:0000259" key="10">
    <source>
        <dbReference type="Pfam" id="PF15985"/>
    </source>
</evidence>
<dbReference type="Gene3D" id="2.40.50.100">
    <property type="match status" value="1"/>
</dbReference>
<evidence type="ECO:0000256" key="5">
    <source>
        <dbReference type="ARBA" id="ARBA00022552"/>
    </source>
</evidence>
<dbReference type="EMBL" id="JARAKH010000027">
    <property type="protein sequence ID" value="KAK8389652.1"/>
    <property type="molecule type" value="Genomic_DNA"/>
</dbReference>
<evidence type="ECO:0000256" key="8">
    <source>
        <dbReference type="ARBA" id="ARBA00023242"/>
    </source>
</evidence>
<dbReference type="SUPFAM" id="SSF110324">
    <property type="entry name" value="Ribosomal L27 protein-like"/>
    <property type="match status" value="1"/>
</dbReference>
<dbReference type="GO" id="GO:0071051">
    <property type="term" value="P:poly(A)-dependent snoRNA 3'-end processing"/>
    <property type="evidence" value="ECO:0007669"/>
    <property type="project" value="TreeGrafter"/>
</dbReference>
<keyword evidence="4" id="KW-0963">Cytoplasm</keyword>
<dbReference type="GO" id="GO:0003723">
    <property type="term" value="F:RNA binding"/>
    <property type="evidence" value="ECO:0007669"/>
    <property type="project" value="UniProtKB-KW"/>
</dbReference>
<dbReference type="Proteomes" id="UP001487740">
    <property type="component" value="Unassembled WGS sequence"/>
</dbReference>
<keyword evidence="8" id="KW-0539">Nucleus</keyword>
<dbReference type="InterPro" id="IPR004088">
    <property type="entry name" value="KH_dom_type_1"/>
</dbReference>
<evidence type="ECO:0000313" key="12">
    <source>
        <dbReference type="Proteomes" id="UP001487740"/>
    </source>
</evidence>
<sequence length="248" mass="27647">MINTNGGKIIRQMHGGLESVRVVLPGDEVMSYNPDTSEGSIYLGPGLRWEDGMVRAAKAGLLKKTPRQLYFVDTHQKRYIPQRREYVIGIVTKKKGDIYKVDIGGSEQATISFLSFENASKKTRRDLALGDLIYGQLIVANKHMEPEMVCIDAYDRAMGMGVLPAGGVMFSVSLQVAREIINPESPFLLTLSKKVKYTVVVGMNGRVWVKATRQNNMVALMNCILMLEYMTPEEANDKALKVLEALML</sequence>
<dbReference type="Pfam" id="PF15985">
    <property type="entry name" value="KH_6"/>
    <property type="match status" value="1"/>
</dbReference>
<dbReference type="GO" id="GO:0010468">
    <property type="term" value="P:regulation of gene expression"/>
    <property type="evidence" value="ECO:0007669"/>
    <property type="project" value="UniProtKB-ARBA"/>
</dbReference>
<dbReference type="GO" id="GO:0071038">
    <property type="term" value="P:TRAMP-dependent tRNA surveillance pathway"/>
    <property type="evidence" value="ECO:0007669"/>
    <property type="project" value="TreeGrafter"/>
</dbReference>
<dbReference type="InterPro" id="IPR026699">
    <property type="entry name" value="Exosome_RNA_bind1/RRP40/RRP4"/>
</dbReference>
<protein>
    <recommendedName>
        <fullName evidence="9">Ribosomal RNA-processing protein 40</fullName>
    </recommendedName>
</protein>
<keyword evidence="12" id="KW-1185">Reference proteome</keyword>
<feature type="domain" description="K Homology" evidence="10">
    <location>
        <begin position="167"/>
        <end position="213"/>
    </location>
</feature>
<evidence type="ECO:0000256" key="3">
    <source>
        <dbReference type="ARBA" id="ARBA00007841"/>
    </source>
</evidence>
<dbReference type="CDD" id="cd22526">
    <property type="entry name" value="KH-I_Rrp40"/>
    <property type="match status" value="1"/>
</dbReference>
<organism evidence="11 12">
    <name type="scientific">Scylla paramamosain</name>
    <name type="common">Mud crab</name>
    <dbReference type="NCBI Taxonomy" id="85552"/>
    <lineage>
        <taxon>Eukaryota</taxon>
        <taxon>Metazoa</taxon>
        <taxon>Ecdysozoa</taxon>
        <taxon>Arthropoda</taxon>
        <taxon>Crustacea</taxon>
        <taxon>Multicrustacea</taxon>
        <taxon>Malacostraca</taxon>
        <taxon>Eumalacostraca</taxon>
        <taxon>Eucarida</taxon>
        <taxon>Decapoda</taxon>
        <taxon>Pleocyemata</taxon>
        <taxon>Brachyura</taxon>
        <taxon>Eubrachyura</taxon>
        <taxon>Portunoidea</taxon>
        <taxon>Portunidae</taxon>
        <taxon>Portuninae</taxon>
        <taxon>Scylla</taxon>
    </lineage>
</organism>
<dbReference type="GO" id="GO:0005730">
    <property type="term" value="C:nucleolus"/>
    <property type="evidence" value="ECO:0007669"/>
    <property type="project" value="UniProtKB-SubCell"/>
</dbReference>
<dbReference type="AlphaFoldDB" id="A0AAW0TQ31"/>
<dbReference type="CDD" id="cd05790">
    <property type="entry name" value="S1_Rrp40"/>
    <property type="match status" value="1"/>
</dbReference>
<comment type="subcellular location">
    <subcellularLocation>
        <location evidence="1">Cytoplasm</location>
    </subcellularLocation>
    <subcellularLocation>
        <location evidence="2">Nucleus</location>
        <location evidence="2">Nucleolus</location>
    </subcellularLocation>
</comment>
<dbReference type="InterPro" id="IPR049469">
    <property type="entry name" value="RRP40_KH-I"/>
</dbReference>
<dbReference type="GO" id="GO:0000467">
    <property type="term" value="P:exonucleolytic trimming to generate mature 3'-end of 5.8S rRNA from tricistronic rRNA transcript (SSU-rRNA, 5.8S rRNA, LSU-rRNA)"/>
    <property type="evidence" value="ECO:0007669"/>
    <property type="project" value="TreeGrafter"/>
</dbReference>
<dbReference type="GO" id="GO:0071035">
    <property type="term" value="P:nuclear polyadenylation-dependent rRNA catabolic process"/>
    <property type="evidence" value="ECO:0007669"/>
    <property type="project" value="TreeGrafter"/>
</dbReference>